<proteinExistence type="predicted"/>
<dbReference type="EMBL" id="BAABRR010000007">
    <property type="protein sequence ID" value="GAA5519202.1"/>
    <property type="molecule type" value="Genomic_DNA"/>
</dbReference>
<feature type="domain" description="Bacterial bifunctional deaminase-reductase C-terminal" evidence="1">
    <location>
        <begin position="4"/>
        <end position="180"/>
    </location>
</feature>
<protein>
    <submittedName>
        <fullName evidence="2">Uncharacterized protein YyaP</fullName>
    </submittedName>
</protein>
<evidence type="ECO:0000313" key="2">
    <source>
        <dbReference type="EMBL" id="GAA5519202.1"/>
    </source>
</evidence>
<keyword evidence="3" id="KW-1185">Reference proteome</keyword>
<organism evidence="2 3">
    <name type="scientific">Demequina sediminis</name>
    <dbReference type="NCBI Taxonomy" id="1930058"/>
    <lineage>
        <taxon>Bacteria</taxon>
        <taxon>Bacillati</taxon>
        <taxon>Actinomycetota</taxon>
        <taxon>Actinomycetes</taxon>
        <taxon>Micrococcales</taxon>
        <taxon>Demequinaceae</taxon>
        <taxon>Demequina</taxon>
    </lineage>
</organism>
<name>A0ABP9WHC7_9MICO</name>
<reference evidence="2 3" key="1">
    <citation type="submission" date="2024-02" db="EMBL/GenBank/DDBJ databases">
        <title>Lysinimicrobium sediminis NBRC 112286.</title>
        <authorList>
            <person name="Ichikawa N."/>
            <person name="Katano-Makiyama Y."/>
            <person name="Hidaka K."/>
        </authorList>
    </citation>
    <scope>NUCLEOTIDE SEQUENCE [LARGE SCALE GENOMIC DNA]</scope>
    <source>
        <strain evidence="2 3">NBRC 112286</strain>
    </source>
</reference>
<dbReference type="InterPro" id="IPR050765">
    <property type="entry name" value="Riboflavin_Biosynth_HTPR"/>
</dbReference>
<evidence type="ECO:0000259" key="1">
    <source>
        <dbReference type="Pfam" id="PF01872"/>
    </source>
</evidence>
<dbReference type="Pfam" id="PF01872">
    <property type="entry name" value="RibD_C"/>
    <property type="match status" value="1"/>
</dbReference>
<dbReference type="SUPFAM" id="SSF53597">
    <property type="entry name" value="Dihydrofolate reductase-like"/>
    <property type="match status" value="1"/>
</dbReference>
<comment type="caution">
    <text evidence="2">The sequence shown here is derived from an EMBL/GenBank/DDBJ whole genome shotgun (WGS) entry which is preliminary data.</text>
</comment>
<dbReference type="PANTHER" id="PTHR38011:SF11">
    <property type="entry name" value="2,5-DIAMINO-6-RIBOSYLAMINO-4(3H)-PYRIMIDINONE 5'-PHOSPHATE REDUCTASE"/>
    <property type="match status" value="1"/>
</dbReference>
<accession>A0ABP9WHC7</accession>
<evidence type="ECO:0000313" key="3">
    <source>
        <dbReference type="Proteomes" id="UP001426770"/>
    </source>
</evidence>
<dbReference type="PANTHER" id="PTHR38011">
    <property type="entry name" value="DIHYDROFOLATE REDUCTASE FAMILY PROTEIN (AFU_ORTHOLOGUE AFUA_8G06820)"/>
    <property type="match status" value="1"/>
</dbReference>
<dbReference type="InterPro" id="IPR024072">
    <property type="entry name" value="DHFR-like_dom_sf"/>
</dbReference>
<sequence>MGRLIIEQIVTVDGFASGLDGNLDFMDMATEFDSTDHDQLAMLEHVDAILLGRNTYALFEDYWPGRTVEDDAVAEPINRLPKHVVSNTMSRAPWGRYDSATVENGEPRLTVARLKRHYSGDIVVWGSLMLCGALLQAELVDQVRLRIVPVLLGEGRTATPGLRHARTLRHVDTHTFDTGHVTLVYDVL</sequence>
<gene>
    <name evidence="2" type="primary">yyaP_1</name>
    <name evidence="2" type="ORF">Lsed01_01640</name>
</gene>
<dbReference type="Gene3D" id="3.40.430.10">
    <property type="entry name" value="Dihydrofolate Reductase, subunit A"/>
    <property type="match status" value="1"/>
</dbReference>
<dbReference type="RefSeq" id="WP_345379547.1">
    <property type="nucleotide sequence ID" value="NZ_BAABRR010000007.1"/>
</dbReference>
<dbReference type="InterPro" id="IPR002734">
    <property type="entry name" value="RibDG_C"/>
</dbReference>
<dbReference type="Proteomes" id="UP001426770">
    <property type="component" value="Unassembled WGS sequence"/>
</dbReference>